<feature type="compositionally biased region" description="Polar residues" evidence="1">
    <location>
        <begin position="27"/>
        <end position="37"/>
    </location>
</feature>
<dbReference type="Proteomes" id="UP001213000">
    <property type="component" value="Unassembled WGS sequence"/>
</dbReference>
<reference evidence="2" key="1">
    <citation type="submission" date="2022-07" db="EMBL/GenBank/DDBJ databases">
        <title>Genome Sequence of Leucocoprinus birnbaumii.</title>
        <authorList>
            <person name="Buettner E."/>
        </authorList>
    </citation>
    <scope>NUCLEOTIDE SEQUENCE</scope>
    <source>
        <strain evidence="2">VT141</strain>
    </source>
</reference>
<feature type="region of interest" description="Disordered" evidence="1">
    <location>
        <begin position="243"/>
        <end position="267"/>
    </location>
</feature>
<sequence>MQPQLIVVAEWSHMVAEWSRFGREGITTMSETPNKGNSAKKRDRSNVDENGFNKDDRYRQKKKLVGSANENTQSSGTTSQVGPSNTTSSGASPSKSIQVPIEVQRPSSDILKALKEARHPFAICEVMDGENLEELDRFKEIESKVVDWLSQWGGLSNWPEWLEATYRQAKKENRFDDWLEQVWEQADQGRRLETRLFQMYSKLPREHYKVKELYRHSVELVHLVAKAIALIEIRAPLIPDKCSIHPSDSSQPEDHGEEDWSSGLDDY</sequence>
<feature type="compositionally biased region" description="Basic and acidic residues" evidence="1">
    <location>
        <begin position="44"/>
        <end position="58"/>
    </location>
</feature>
<evidence type="ECO:0000256" key="1">
    <source>
        <dbReference type="SAM" id="MobiDB-lite"/>
    </source>
</evidence>
<feature type="compositionally biased region" description="Polar residues" evidence="1">
    <location>
        <begin position="68"/>
        <end position="97"/>
    </location>
</feature>
<dbReference type="AlphaFoldDB" id="A0AAD5YTT6"/>
<accession>A0AAD5YTT6</accession>
<gene>
    <name evidence="2" type="ORF">NP233_g8385</name>
</gene>
<comment type="caution">
    <text evidence="2">The sequence shown here is derived from an EMBL/GenBank/DDBJ whole genome shotgun (WGS) entry which is preliminary data.</text>
</comment>
<evidence type="ECO:0000313" key="2">
    <source>
        <dbReference type="EMBL" id="KAJ3564309.1"/>
    </source>
</evidence>
<name>A0AAD5YTT6_9AGAR</name>
<evidence type="ECO:0000313" key="3">
    <source>
        <dbReference type="Proteomes" id="UP001213000"/>
    </source>
</evidence>
<organism evidence="2 3">
    <name type="scientific">Leucocoprinus birnbaumii</name>
    <dbReference type="NCBI Taxonomy" id="56174"/>
    <lineage>
        <taxon>Eukaryota</taxon>
        <taxon>Fungi</taxon>
        <taxon>Dikarya</taxon>
        <taxon>Basidiomycota</taxon>
        <taxon>Agaricomycotina</taxon>
        <taxon>Agaricomycetes</taxon>
        <taxon>Agaricomycetidae</taxon>
        <taxon>Agaricales</taxon>
        <taxon>Agaricineae</taxon>
        <taxon>Agaricaceae</taxon>
        <taxon>Leucocoprinus</taxon>
    </lineage>
</organism>
<keyword evidence="3" id="KW-1185">Reference proteome</keyword>
<feature type="region of interest" description="Disordered" evidence="1">
    <location>
        <begin position="26"/>
        <end position="102"/>
    </location>
</feature>
<dbReference type="EMBL" id="JANIEX010000674">
    <property type="protein sequence ID" value="KAJ3564309.1"/>
    <property type="molecule type" value="Genomic_DNA"/>
</dbReference>
<feature type="compositionally biased region" description="Acidic residues" evidence="1">
    <location>
        <begin position="255"/>
        <end position="267"/>
    </location>
</feature>
<protein>
    <submittedName>
        <fullName evidence="2">Uncharacterized protein</fullName>
    </submittedName>
</protein>
<proteinExistence type="predicted"/>